<feature type="domain" description="NPH3" evidence="6">
    <location>
        <begin position="215"/>
        <end position="492"/>
    </location>
</feature>
<name>A0A8J5CB90_ZINOF</name>
<keyword evidence="2" id="KW-0833">Ubl conjugation pathway</keyword>
<gene>
    <name evidence="7" type="ORF">ZIOFF_069056</name>
</gene>
<feature type="compositionally biased region" description="Basic residues" evidence="4">
    <location>
        <begin position="597"/>
        <end position="610"/>
    </location>
</feature>
<reference evidence="7 8" key="1">
    <citation type="submission" date="2020-08" db="EMBL/GenBank/DDBJ databases">
        <title>Plant Genome Project.</title>
        <authorList>
            <person name="Zhang R.-G."/>
        </authorList>
    </citation>
    <scope>NUCLEOTIDE SEQUENCE [LARGE SCALE GENOMIC DNA]</scope>
    <source>
        <tissue evidence="7">Rhizome</tissue>
    </source>
</reference>
<dbReference type="PANTHER" id="PTHR32370">
    <property type="entry name" value="OS12G0117600 PROTEIN"/>
    <property type="match status" value="1"/>
</dbReference>
<evidence type="ECO:0008006" key="9">
    <source>
        <dbReference type="Google" id="ProtNLM"/>
    </source>
</evidence>
<evidence type="ECO:0000259" key="6">
    <source>
        <dbReference type="PROSITE" id="PS51649"/>
    </source>
</evidence>
<evidence type="ECO:0000256" key="3">
    <source>
        <dbReference type="PROSITE-ProRule" id="PRU00982"/>
    </source>
</evidence>
<dbReference type="InterPro" id="IPR000210">
    <property type="entry name" value="BTB/POZ_dom"/>
</dbReference>
<dbReference type="Proteomes" id="UP000734854">
    <property type="component" value="Unassembled WGS sequence"/>
</dbReference>
<keyword evidence="8" id="KW-1185">Reference proteome</keyword>
<evidence type="ECO:0000256" key="2">
    <source>
        <dbReference type="ARBA" id="ARBA00022786"/>
    </source>
</evidence>
<dbReference type="UniPathway" id="UPA00143"/>
<comment type="caution">
    <text evidence="7">The sequence shown here is derived from an EMBL/GenBank/DDBJ whole genome shotgun (WGS) entry which is preliminary data.</text>
</comment>
<feature type="domain" description="BTB" evidence="5">
    <location>
        <begin position="40"/>
        <end position="108"/>
    </location>
</feature>
<dbReference type="Pfam" id="PF03000">
    <property type="entry name" value="NPH3"/>
    <property type="match status" value="1"/>
</dbReference>
<evidence type="ECO:0000259" key="5">
    <source>
        <dbReference type="PROSITE" id="PS50097"/>
    </source>
</evidence>
<dbReference type="EMBL" id="JACMSC010000020">
    <property type="protein sequence ID" value="KAG6471612.1"/>
    <property type="molecule type" value="Genomic_DNA"/>
</dbReference>
<dbReference type="SMART" id="SM00225">
    <property type="entry name" value="BTB"/>
    <property type="match status" value="1"/>
</dbReference>
<dbReference type="PROSITE" id="PS51649">
    <property type="entry name" value="NPH3"/>
    <property type="match status" value="1"/>
</dbReference>
<protein>
    <recommendedName>
        <fullName evidence="9">Phototropic-responsive NPH3 family protein</fullName>
    </recommendedName>
</protein>
<accession>A0A8J5CB90</accession>
<evidence type="ECO:0000313" key="7">
    <source>
        <dbReference type="EMBL" id="KAG6471612.1"/>
    </source>
</evidence>
<dbReference type="Pfam" id="PF00651">
    <property type="entry name" value="BTB"/>
    <property type="match status" value="1"/>
</dbReference>
<organism evidence="7 8">
    <name type="scientific">Zingiber officinale</name>
    <name type="common">Ginger</name>
    <name type="synonym">Amomum zingiber</name>
    <dbReference type="NCBI Taxonomy" id="94328"/>
    <lineage>
        <taxon>Eukaryota</taxon>
        <taxon>Viridiplantae</taxon>
        <taxon>Streptophyta</taxon>
        <taxon>Embryophyta</taxon>
        <taxon>Tracheophyta</taxon>
        <taxon>Spermatophyta</taxon>
        <taxon>Magnoliopsida</taxon>
        <taxon>Liliopsida</taxon>
        <taxon>Zingiberales</taxon>
        <taxon>Zingiberaceae</taxon>
        <taxon>Zingiber</taxon>
    </lineage>
</organism>
<proteinExistence type="inferred from homology"/>
<dbReference type="GO" id="GO:0016567">
    <property type="term" value="P:protein ubiquitination"/>
    <property type="evidence" value="ECO:0007669"/>
    <property type="project" value="UniProtKB-UniPathway"/>
</dbReference>
<dbReference type="PROSITE" id="PS50097">
    <property type="entry name" value="BTB"/>
    <property type="match status" value="1"/>
</dbReference>
<sequence length="610" mass="68049">MLGVDQGTAPPPTSISKRKQLFSTAMKRTSEWIYSQEIPSDIEVKVGGAILPLHKFPLVSKCGYIQKLISEVNYPNNSTIEIPDMPGGIEAFELVVKYCYGLNFEITADNIAMLRCAADHLEMTEEYSVGNLVSRTEAYLEEVALTGLSAAVTVLHKAEELLPMSEKVKLVSRCIDAVALMACGDSLSQLGSSSTTTDNFQEGFSLSSQSKPIVDWWAEELTVLRIDTFQRVLMAMKARGFRQYDIGPVIMLYAQKSLRGSDIFGRGRKKFDPKQEHEKRIILETVVNLLPRERNAMSVSFLSMLLRASIFLDTTVACRLDLEKRMSLQLGHAALDDLLIPSFTVDGDSTFDVDTVQRILINYLEHEANASRGGYNTDDDFISPPRIDVEKVGRLMESYIAEIASDPNLTIARFTGIAELVPQRARINEDGMYRAIDIYLKAHPSLTDTERKKICGLMDCQKLSREACAHAAQNDRLPVQTVVQVLYSEQQRIRDTTGMSGSLTGADSPALSIRSGYSRSGGTDEVWRLQRENDDLRMQLLRMKMHLKDSEIQPVKMAAADKPPLPKKTFMNSLSKKLGRLYPFSGADGARPFSGKARTKPPKDRRHSIS</sequence>
<evidence type="ECO:0000313" key="8">
    <source>
        <dbReference type="Proteomes" id="UP000734854"/>
    </source>
</evidence>
<dbReference type="InterPro" id="IPR043454">
    <property type="entry name" value="NPH3/RPT2-like"/>
</dbReference>
<feature type="region of interest" description="Disordered" evidence="4">
    <location>
        <begin position="583"/>
        <end position="610"/>
    </location>
</feature>
<dbReference type="InterPro" id="IPR027356">
    <property type="entry name" value="NPH3_dom"/>
</dbReference>
<dbReference type="OrthoDB" id="624345at2759"/>
<evidence type="ECO:0000256" key="4">
    <source>
        <dbReference type="SAM" id="MobiDB-lite"/>
    </source>
</evidence>
<evidence type="ECO:0000256" key="1">
    <source>
        <dbReference type="ARBA" id="ARBA00004906"/>
    </source>
</evidence>
<comment type="pathway">
    <text evidence="1">Protein modification; protein ubiquitination.</text>
</comment>
<comment type="similarity">
    <text evidence="3">Belongs to the NPH3 family.</text>
</comment>
<dbReference type="AlphaFoldDB" id="A0A8J5CB90"/>